<dbReference type="AlphaFoldDB" id="A0A1G8Z1C2"/>
<dbReference type="InterPro" id="IPR001451">
    <property type="entry name" value="Hexapep"/>
</dbReference>
<dbReference type="GO" id="GO:0005829">
    <property type="term" value="C:cytosol"/>
    <property type="evidence" value="ECO:0007669"/>
    <property type="project" value="TreeGrafter"/>
</dbReference>
<evidence type="ECO:0000256" key="2">
    <source>
        <dbReference type="ARBA" id="ARBA00022679"/>
    </source>
</evidence>
<organism evidence="3 4">
    <name type="scientific">Ferrimonas sediminum</name>
    <dbReference type="NCBI Taxonomy" id="718193"/>
    <lineage>
        <taxon>Bacteria</taxon>
        <taxon>Pseudomonadati</taxon>
        <taxon>Pseudomonadota</taxon>
        <taxon>Gammaproteobacteria</taxon>
        <taxon>Alteromonadales</taxon>
        <taxon>Ferrimonadaceae</taxon>
        <taxon>Ferrimonas</taxon>
    </lineage>
</organism>
<dbReference type="EMBL" id="FNEM01000018">
    <property type="protein sequence ID" value="SDK08444.1"/>
    <property type="molecule type" value="Genomic_DNA"/>
</dbReference>
<gene>
    <name evidence="3" type="ORF">SAMN04488540_11891</name>
</gene>
<evidence type="ECO:0000313" key="4">
    <source>
        <dbReference type="Proteomes" id="UP000199527"/>
    </source>
</evidence>
<dbReference type="PANTHER" id="PTHR23416:SF23">
    <property type="entry name" value="ACETYLTRANSFERASE C18B11.09C-RELATED"/>
    <property type="match status" value="1"/>
</dbReference>
<dbReference type="OrthoDB" id="9815592at2"/>
<dbReference type="Proteomes" id="UP000199527">
    <property type="component" value="Unassembled WGS sequence"/>
</dbReference>
<name>A0A1G8Z1C2_9GAMM</name>
<protein>
    <submittedName>
        <fullName evidence="3">Acetyltransferase (Isoleucine patch superfamily)</fullName>
    </submittedName>
</protein>
<dbReference type="GO" id="GO:0008374">
    <property type="term" value="F:O-acyltransferase activity"/>
    <property type="evidence" value="ECO:0007669"/>
    <property type="project" value="TreeGrafter"/>
</dbReference>
<dbReference type="Gene3D" id="2.160.10.10">
    <property type="entry name" value="Hexapeptide repeat proteins"/>
    <property type="match status" value="1"/>
</dbReference>
<keyword evidence="2 3" id="KW-0808">Transferase</keyword>
<sequence>MVISNLLAVLSRLRFFLAYLIGKIQFGKHYTLKNVFTSYIDRRHELTLVNGNLVIGRSFKSRTDLSIRVTGGQLNIGSNVFFNQGVSINCRDSIFIGSHCLFGENVKIYDHNHNFSKNEFVSTQGFSTEATKIGRNVWIGTGAILLKGASIGDNSVISAGCVVSSVVPEDHLLKRNGECVKIIRD</sequence>
<dbReference type="SUPFAM" id="SSF51161">
    <property type="entry name" value="Trimeric LpxA-like enzymes"/>
    <property type="match status" value="1"/>
</dbReference>
<reference evidence="4" key="1">
    <citation type="submission" date="2016-10" db="EMBL/GenBank/DDBJ databases">
        <authorList>
            <person name="Varghese N."/>
            <person name="Submissions S."/>
        </authorList>
    </citation>
    <scope>NUCLEOTIDE SEQUENCE [LARGE SCALE GENOMIC DNA]</scope>
    <source>
        <strain evidence="4">DSM 23317</strain>
    </source>
</reference>
<keyword evidence="4" id="KW-1185">Reference proteome</keyword>
<accession>A0A1G8Z1C2</accession>
<comment type="similarity">
    <text evidence="1">Belongs to the transferase hexapeptide repeat family.</text>
</comment>
<evidence type="ECO:0000256" key="1">
    <source>
        <dbReference type="ARBA" id="ARBA00007274"/>
    </source>
</evidence>
<proteinExistence type="inferred from homology"/>
<dbReference type="CDD" id="cd04647">
    <property type="entry name" value="LbH_MAT_like"/>
    <property type="match status" value="1"/>
</dbReference>
<dbReference type="PANTHER" id="PTHR23416">
    <property type="entry name" value="SIALIC ACID SYNTHASE-RELATED"/>
    <property type="match status" value="1"/>
</dbReference>
<dbReference type="InterPro" id="IPR011004">
    <property type="entry name" value="Trimer_LpxA-like_sf"/>
</dbReference>
<dbReference type="InterPro" id="IPR051159">
    <property type="entry name" value="Hexapeptide_acetyltransf"/>
</dbReference>
<dbReference type="Pfam" id="PF00132">
    <property type="entry name" value="Hexapep"/>
    <property type="match status" value="1"/>
</dbReference>
<dbReference type="RefSeq" id="WP_090367566.1">
    <property type="nucleotide sequence ID" value="NZ_FNEM01000018.1"/>
</dbReference>
<evidence type="ECO:0000313" key="3">
    <source>
        <dbReference type="EMBL" id="SDK08444.1"/>
    </source>
</evidence>